<sequence length="148" mass="16708">MPLKVTLKPNEKILVGTAVIANGPNKAELVILNRVPVLRQKDIVTEDQADTVAKKLYFAILNMYVAPEKERDFHNLYFLLLRQLILLPLEPRAIDLMHEVSECIISGDHYRALKVCRKLIDYEAEVLRHGEGSDPGLSAKPEVDSHTP</sequence>
<dbReference type="GO" id="GO:0006402">
    <property type="term" value="P:mRNA catabolic process"/>
    <property type="evidence" value="ECO:0007669"/>
    <property type="project" value="InterPro"/>
</dbReference>
<dbReference type="EMBL" id="CP000230">
    <property type="protein sequence ID" value="ABC23654.1"/>
    <property type="molecule type" value="Genomic_DNA"/>
</dbReference>
<proteinExistence type="predicted"/>
<evidence type="ECO:0000256" key="2">
    <source>
        <dbReference type="ARBA" id="ARBA00022795"/>
    </source>
</evidence>
<dbReference type="HOGENOM" id="CLU_130913_0_0_5"/>
<keyword evidence="3" id="KW-0694">RNA-binding</keyword>
<dbReference type="InterPro" id="IPR009967">
    <property type="entry name" value="Flagellum_FlbT"/>
</dbReference>
<dbReference type="PhylomeDB" id="Q2RQE1"/>
<keyword evidence="2" id="KW-1005">Bacterial flagellum biogenesis</keyword>
<evidence type="ECO:0000313" key="5">
    <source>
        <dbReference type="Proteomes" id="UP000001929"/>
    </source>
</evidence>
<accession>Q2RQE1</accession>
<keyword evidence="1" id="KW-0678">Repressor</keyword>
<dbReference type="Pfam" id="PF07378">
    <property type="entry name" value="FlbT"/>
    <property type="match status" value="1"/>
</dbReference>
<evidence type="ECO:0000256" key="3">
    <source>
        <dbReference type="ARBA" id="ARBA00022884"/>
    </source>
</evidence>
<dbReference type="KEGG" id="rru:Rru_A2857"/>
<protein>
    <submittedName>
        <fullName evidence="4">Flagellar FlbT</fullName>
    </submittedName>
</protein>
<evidence type="ECO:0000256" key="1">
    <source>
        <dbReference type="ARBA" id="ARBA00022491"/>
    </source>
</evidence>
<evidence type="ECO:0000313" key="4">
    <source>
        <dbReference type="EMBL" id="ABC23654.1"/>
    </source>
</evidence>
<dbReference type="RefSeq" id="WP_011390484.1">
    <property type="nucleotide sequence ID" value="NC_007643.1"/>
</dbReference>
<dbReference type="STRING" id="269796.Rru_A2857"/>
<dbReference type="AlphaFoldDB" id="Q2RQE1"/>
<dbReference type="Proteomes" id="UP000001929">
    <property type="component" value="Chromosome"/>
</dbReference>
<dbReference type="GO" id="GO:0044781">
    <property type="term" value="P:bacterial-type flagellum organization"/>
    <property type="evidence" value="ECO:0007669"/>
    <property type="project" value="UniProtKB-KW"/>
</dbReference>
<dbReference type="EnsemblBacteria" id="ABC23654">
    <property type="protein sequence ID" value="ABC23654"/>
    <property type="gene ID" value="Rru_A2857"/>
</dbReference>
<gene>
    <name evidence="4" type="ordered locus">Rru_A2857</name>
</gene>
<keyword evidence="5" id="KW-1185">Reference proteome</keyword>
<dbReference type="eggNOG" id="COG5443">
    <property type="taxonomic scope" value="Bacteria"/>
</dbReference>
<name>Q2RQE1_RHORT</name>
<dbReference type="GO" id="GO:0048027">
    <property type="term" value="F:mRNA 5'-UTR binding"/>
    <property type="evidence" value="ECO:0007669"/>
    <property type="project" value="InterPro"/>
</dbReference>
<keyword evidence="4" id="KW-0966">Cell projection</keyword>
<organism evidence="4 5">
    <name type="scientific">Rhodospirillum rubrum (strain ATCC 11170 / ATH 1.1.1 / DSM 467 / LMG 4362 / NCIMB 8255 / S1)</name>
    <dbReference type="NCBI Taxonomy" id="269796"/>
    <lineage>
        <taxon>Bacteria</taxon>
        <taxon>Pseudomonadati</taxon>
        <taxon>Pseudomonadota</taxon>
        <taxon>Alphaproteobacteria</taxon>
        <taxon>Rhodospirillales</taxon>
        <taxon>Rhodospirillaceae</taxon>
        <taxon>Rhodospirillum</taxon>
    </lineage>
</organism>
<dbReference type="PATRIC" id="fig|269796.9.peg.2964"/>
<keyword evidence="4" id="KW-0969">Cilium</keyword>
<keyword evidence="4" id="KW-0282">Flagellum</keyword>
<dbReference type="GO" id="GO:1902209">
    <property type="term" value="P:negative regulation of bacterial-type flagellum assembly"/>
    <property type="evidence" value="ECO:0007669"/>
    <property type="project" value="InterPro"/>
</dbReference>
<reference evidence="4 5" key="1">
    <citation type="journal article" date="2011" name="Stand. Genomic Sci.">
        <title>Complete genome sequence of Rhodospirillum rubrum type strain (S1).</title>
        <authorList>
            <person name="Munk A.C."/>
            <person name="Copeland A."/>
            <person name="Lucas S."/>
            <person name="Lapidus A."/>
            <person name="Del Rio T.G."/>
            <person name="Barry K."/>
            <person name="Detter J.C."/>
            <person name="Hammon N."/>
            <person name="Israni S."/>
            <person name="Pitluck S."/>
            <person name="Brettin T."/>
            <person name="Bruce D."/>
            <person name="Han C."/>
            <person name="Tapia R."/>
            <person name="Gilna P."/>
            <person name="Schmutz J."/>
            <person name="Larimer F."/>
            <person name="Land M."/>
            <person name="Kyrpides N.C."/>
            <person name="Mavromatis K."/>
            <person name="Richardson P."/>
            <person name="Rohde M."/>
            <person name="Goker M."/>
            <person name="Klenk H.P."/>
            <person name="Zhang Y."/>
            <person name="Roberts G.P."/>
            <person name="Reslewic S."/>
            <person name="Schwartz D.C."/>
        </authorList>
    </citation>
    <scope>NUCLEOTIDE SEQUENCE [LARGE SCALE GENOMIC DNA]</scope>
    <source>
        <strain evidence="5">ATCC 11170 / ATH 1.1.1 / DSM 467 / LMG 4362 / NCIMB 8255 / S1</strain>
    </source>
</reference>